<proteinExistence type="predicted"/>
<gene>
    <name evidence="1" type="ORF">CPELA_06065</name>
</gene>
<name>A0A410W949_9CORY</name>
<dbReference type="RefSeq" id="WP_128889923.1">
    <property type="nucleotide sequence ID" value="NZ_BMCX01000003.1"/>
</dbReference>
<dbReference type="OrthoDB" id="4414113at2"/>
<accession>A0A410W949</accession>
<dbReference type="Proteomes" id="UP000288929">
    <property type="component" value="Chromosome"/>
</dbReference>
<protein>
    <submittedName>
        <fullName evidence="1">Uncharacterized protein</fullName>
    </submittedName>
</protein>
<dbReference type="AlphaFoldDB" id="A0A410W949"/>
<dbReference type="EMBL" id="CP035299">
    <property type="protein sequence ID" value="QAU52480.1"/>
    <property type="molecule type" value="Genomic_DNA"/>
</dbReference>
<evidence type="ECO:0000313" key="1">
    <source>
        <dbReference type="EMBL" id="QAU52480.1"/>
    </source>
</evidence>
<evidence type="ECO:0000313" key="2">
    <source>
        <dbReference type="Proteomes" id="UP000288929"/>
    </source>
</evidence>
<reference evidence="1 2" key="1">
    <citation type="submission" date="2019-01" db="EMBL/GenBank/DDBJ databases">
        <authorList>
            <person name="Ruckert C."/>
            <person name="Busche T."/>
            <person name="Kalinowski J."/>
        </authorList>
    </citation>
    <scope>NUCLEOTIDE SEQUENCE [LARGE SCALE GENOMIC DNA]</scope>
    <source>
        <strain evidence="1 2">136/3</strain>
    </source>
</reference>
<dbReference type="KEGG" id="cpeg:CPELA_06065"/>
<sequence>MAFPLTFYAAPPTLLACNTPLAEMLAQTEPEELRVHSEQMVPVAAALGEFLGTSIEPHLLIEVEIEEEDFHQVMQLAEELAQEHRLAVLLGSSGVLFNFSVWPDPGIAQSFVFNSLGSVWNQVTASALHAAFEDALRGPEPEVVVSSMKPVEAESFGHVCGFSPRPDGSIRVFRKGEDWEEETTTDSIDRAVELLLLFSDRCPVLLDADWEPAFDVEHPSVTPAERLALPLRAFDAVDTLKPGQMLTLSDNPRQPLSYGRNRNGQWEAIWVEDFNMRYSRTFDSLASLLEVVQIYVAGEIAPLARNWEVADDVWHTSLWTISAAELPDRDEMWREASVRAFHEHMRFAETEPSIMMQSFIDAANERIGSELLISEQQLEAAPVVTIMVAAETAAAAFERLLHLAEDRNISLVVNGELVLYNPSGSAEPERELCPLTLWNGPFPVGQWNSTTTASIIEAAHRYQPWLRLEASSPRSTPLAQRSSLSTEFDEGGFSVTLMTPTTGYRSQEVPLYMAFFTLYCLTFGVKFLEEEFAWDESIALGETEDQPRFIFGSSCYGSQYFDPCLLEQLLEAGLPSVSDWIALNDTRIVGDYCQVDRIGEQEYLIEWGHDLGEVECFQIKTKDFGYAISLLEQFSSGDRADFESLDWTLVRS</sequence>
<organism evidence="1 2">
    <name type="scientific">Corynebacterium pelargi</name>
    <dbReference type="NCBI Taxonomy" id="1471400"/>
    <lineage>
        <taxon>Bacteria</taxon>
        <taxon>Bacillati</taxon>
        <taxon>Actinomycetota</taxon>
        <taxon>Actinomycetes</taxon>
        <taxon>Mycobacteriales</taxon>
        <taxon>Corynebacteriaceae</taxon>
        <taxon>Corynebacterium</taxon>
    </lineage>
</organism>
<keyword evidence="2" id="KW-1185">Reference proteome</keyword>